<dbReference type="EMBL" id="CM029049">
    <property type="protein sequence ID" value="KAG2573516.1"/>
    <property type="molecule type" value="Genomic_DNA"/>
</dbReference>
<dbReference type="PROSITE" id="PS00678">
    <property type="entry name" value="WD_REPEATS_1"/>
    <property type="match status" value="1"/>
</dbReference>
<evidence type="ECO:0000313" key="5">
    <source>
        <dbReference type="EMBL" id="KAG2573516.1"/>
    </source>
</evidence>
<feature type="region of interest" description="Disordered" evidence="4">
    <location>
        <begin position="736"/>
        <end position="775"/>
    </location>
</feature>
<sequence>MSAGGGEEEEEEEVFYESRDRVLSSSCSSTSASDDDDHDHPRRRRDGGPSAAAAALDVWTSEPAPVQERRRRLLQMMGLAGDPALARHEMGRSASYDGPVRPAPVSPISRSRSDGAVPTKPPLGARSRQASSGSSEATPEGEEADPRCLIRNLDDGSEFVVKEEFDLREVGTGRQLTMEEFVDLCVGRSPIVQELMRRENGANSGSNNDPSTLIQRSNSGSSNGAARHRRRSSWLRSIRNVAGSMVVSSRDRRSSDEKDTCSDKGGRRSSSATDDSQDSAGAVHHGPVRVKVRQYGKSYKELSGLFMNQEIQAHNGSIWSIRFSPDGQYLASAGEDCVIHVWEVSEFERKREENGVCNPFVAMVCNGSPEPTLALASLDGSNGEKKRRARFLESRRSVSSDQLMVPEHVFALSEKPIRTFVGHSEDVLDLCWSKSQYLLSSSMDKTVKLWHISSTSCLKTFSHSDYVTCIQFNPVDDRYFISGSLDEKVRIWSIQNREIVDWNDLHEMVTAACYTPDGQVLIIHTSFFGLIFFVLRSNMFLSYLKSALIGSHKGSCHIYDTSDNRLLQKKQIDLQNKKKKSNQKKITGFQFLPGNTSRVLITSADSRIRVVDGLNLVHKYKGFRNTSSQISACLAASGRYVISASEDSHVYIWRNDDNLEQGRGKGNVTVTNSYEYFHCQDVTVAVALPSTGSAMVSRTNSRKHDEHDCVSEHHLLHVVPEKLQASCDFQAQSGNILSTSSNHSGDRATWPEELMTPTKQSPRSSASLPSGAGQAPSWSAWGMVIATAGRGGQIRTFQNFGFPARV</sequence>
<feature type="repeat" description="WD" evidence="3">
    <location>
        <begin position="420"/>
        <end position="460"/>
    </location>
</feature>
<feature type="region of interest" description="Disordered" evidence="4">
    <location>
        <begin position="199"/>
        <end position="232"/>
    </location>
</feature>
<dbReference type="PROSITE" id="PS50294">
    <property type="entry name" value="WD_REPEATS_REGION"/>
    <property type="match status" value="3"/>
</dbReference>
<dbReference type="SUPFAM" id="SSF50978">
    <property type="entry name" value="WD40 repeat-like"/>
    <property type="match status" value="1"/>
</dbReference>
<comment type="caution">
    <text evidence="5">The sequence shown here is derived from an EMBL/GenBank/DDBJ whole genome shotgun (WGS) entry which is preliminary data.</text>
</comment>
<evidence type="ECO:0008006" key="7">
    <source>
        <dbReference type="Google" id="ProtNLM"/>
    </source>
</evidence>
<feature type="repeat" description="WD" evidence="3">
    <location>
        <begin position="460"/>
        <end position="502"/>
    </location>
</feature>
<dbReference type="FunFam" id="2.130.10.10:FF:001875">
    <property type="entry name" value="Transducin/WD40 repeat-like superfamily protein"/>
    <property type="match status" value="1"/>
</dbReference>
<dbReference type="PROSITE" id="PS50082">
    <property type="entry name" value="WD_REPEATS_2"/>
    <property type="match status" value="3"/>
</dbReference>
<dbReference type="PANTHER" id="PTHR14221">
    <property type="entry name" value="WD REPEAT DOMAIN 44"/>
    <property type="match status" value="1"/>
</dbReference>
<protein>
    <recommendedName>
        <fullName evidence="7">WD repeat-containing protein 44</fullName>
    </recommendedName>
</protein>
<dbReference type="InterPro" id="IPR020472">
    <property type="entry name" value="WD40_PAC1"/>
</dbReference>
<dbReference type="PANTHER" id="PTHR14221:SF67">
    <property type="entry name" value="WD REPEAT-CONTAINING PROTEIN 44-LIKE"/>
    <property type="match status" value="1"/>
</dbReference>
<dbReference type="Pfam" id="PF00400">
    <property type="entry name" value="WD40"/>
    <property type="match status" value="4"/>
</dbReference>
<dbReference type="InterPro" id="IPR001680">
    <property type="entry name" value="WD40_rpt"/>
</dbReference>
<dbReference type="AlphaFoldDB" id="A0A8T0QNV0"/>
<dbReference type="Gene3D" id="2.130.10.10">
    <property type="entry name" value="YVTN repeat-like/Quinoprotein amine dehydrogenase"/>
    <property type="match status" value="1"/>
</dbReference>
<evidence type="ECO:0000256" key="1">
    <source>
        <dbReference type="ARBA" id="ARBA00022574"/>
    </source>
</evidence>
<evidence type="ECO:0000256" key="3">
    <source>
        <dbReference type="PROSITE-ProRule" id="PRU00221"/>
    </source>
</evidence>
<dbReference type="Proteomes" id="UP000823388">
    <property type="component" value="Chromosome 7K"/>
</dbReference>
<feature type="compositionally biased region" description="Basic and acidic residues" evidence="4">
    <location>
        <begin position="249"/>
        <end position="266"/>
    </location>
</feature>
<feature type="region of interest" description="Disordered" evidence="4">
    <location>
        <begin position="1"/>
        <end position="148"/>
    </location>
</feature>
<evidence type="ECO:0000256" key="4">
    <source>
        <dbReference type="SAM" id="MobiDB-lite"/>
    </source>
</evidence>
<reference evidence="5" key="1">
    <citation type="submission" date="2020-05" db="EMBL/GenBank/DDBJ databases">
        <title>WGS assembly of Panicum virgatum.</title>
        <authorList>
            <person name="Lovell J.T."/>
            <person name="Jenkins J."/>
            <person name="Shu S."/>
            <person name="Juenger T.E."/>
            <person name="Schmutz J."/>
        </authorList>
    </citation>
    <scope>NUCLEOTIDE SEQUENCE</scope>
    <source>
        <strain evidence="5">AP13</strain>
    </source>
</reference>
<evidence type="ECO:0000256" key="2">
    <source>
        <dbReference type="ARBA" id="ARBA00022737"/>
    </source>
</evidence>
<feature type="compositionally biased region" description="Polar residues" evidence="4">
    <location>
        <begin position="757"/>
        <end position="768"/>
    </location>
</feature>
<dbReference type="SMART" id="SM00320">
    <property type="entry name" value="WD40"/>
    <property type="match status" value="6"/>
</dbReference>
<name>A0A8T0QNV0_PANVG</name>
<dbReference type="InterPro" id="IPR015943">
    <property type="entry name" value="WD40/YVTN_repeat-like_dom_sf"/>
</dbReference>
<dbReference type="InterPro" id="IPR019775">
    <property type="entry name" value="WD40_repeat_CS"/>
</dbReference>
<keyword evidence="2" id="KW-0677">Repeat</keyword>
<feature type="compositionally biased region" description="Polar residues" evidence="4">
    <location>
        <begin position="201"/>
        <end position="224"/>
    </location>
</feature>
<feature type="compositionally biased region" description="Low complexity" evidence="4">
    <location>
        <begin position="23"/>
        <end position="32"/>
    </location>
</feature>
<feature type="repeat" description="WD" evidence="3">
    <location>
        <begin position="311"/>
        <end position="352"/>
    </location>
</feature>
<feature type="region of interest" description="Disordered" evidence="4">
    <location>
        <begin position="245"/>
        <end position="288"/>
    </location>
</feature>
<keyword evidence="1 3" id="KW-0853">WD repeat</keyword>
<dbReference type="PRINTS" id="PR00320">
    <property type="entry name" value="GPROTEINBRPT"/>
</dbReference>
<proteinExistence type="predicted"/>
<organism evidence="5 6">
    <name type="scientific">Panicum virgatum</name>
    <name type="common">Blackwell switchgrass</name>
    <dbReference type="NCBI Taxonomy" id="38727"/>
    <lineage>
        <taxon>Eukaryota</taxon>
        <taxon>Viridiplantae</taxon>
        <taxon>Streptophyta</taxon>
        <taxon>Embryophyta</taxon>
        <taxon>Tracheophyta</taxon>
        <taxon>Spermatophyta</taxon>
        <taxon>Magnoliopsida</taxon>
        <taxon>Liliopsida</taxon>
        <taxon>Poales</taxon>
        <taxon>Poaceae</taxon>
        <taxon>PACMAD clade</taxon>
        <taxon>Panicoideae</taxon>
        <taxon>Panicodae</taxon>
        <taxon>Paniceae</taxon>
        <taxon>Panicinae</taxon>
        <taxon>Panicum</taxon>
        <taxon>Panicum sect. Hiantes</taxon>
    </lineage>
</organism>
<dbReference type="InterPro" id="IPR040324">
    <property type="entry name" value="WDR44/Dgr2"/>
</dbReference>
<feature type="compositionally biased region" description="Acidic residues" evidence="4">
    <location>
        <begin position="1"/>
        <end position="15"/>
    </location>
</feature>
<dbReference type="InterPro" id="IPR036322">
    <property type="entry name" value="WD40_repeat_dom_sf"/>
</dbReference>
<feature type="compositionally biased region" description="Low complexity" evidence="4">
    <location>
        <begin position="124"/>
        <end position="135"/>
    </location>
</feature>
<accession>A0A8T0QNV0</accession>
<evidence type="ECO:0000313" key="6">
    <source>
        <dbReference type="Proteomes" id="UP000823388"/>
    </source>
</evidence>
<gene>
    <name evidence="5" type="ORF">PVAP13_7KG258600</name>
</gene>
<keyword evidence="6" id="KW-1185">Reference proteome</keyword>
<feature type="compositionally biased region" description="Low complexity" evidence="4">
    <location>
        <begin position="269"/>
        <end position="282"/>
    </location>
</feature>